<dbReference type="Pfam" id="PF11967">
    <property type="entry name" value="RecO_N"/>
    <property type="match status" value="1"/>
</dbReference>
<evidence type="ECO:0000259" key="8">
    <source>
        <dbReference type="Pfam" id="PF11967"/>
    </source>
</evidence>
<evidence type="ECO:0000256" key="1">
    <source>
        <dbReference type="ARBA" id="ARBA00007452"/>
    </source>
</evidence>
<dbReference type="InterPro" id="IPR022572">
    <property type="entry name" value="DNA_rep/recomb_RecO_N"/>
</dbReference>
<dbReference type="GO" id="GO:0006310">
    <property type="term" value="P:DNA recombination"/>
    <property type="evidence" value="ECO:0007669"/>
    <property type="project" value="UniProtKB-UniRule"/>
</dbReference>
<proteinExistence type="inferred from homology"/>
<feature type="domain" description="DNA replication/recombination mediator RecO N-terminal" evidence="8">
    <location>
        <begin position="1"/>
        <end position="76"/>
    </location>
</feature>
<dbReference type="Proteomes" id="UP000028702">
    <property type="component" value="Unassembled WGS sequence"/>
</dbReference>
<comment type="similarity">
    <text evidence="1 7">Belongs to the RecO family.</text>
</comment>
<protein>
    <recommendedName>
        <fullName evidence="2 7">DNA repair protein RecO</fullName>
    </recommendedName>
    <alternativeName>
        <fullName evidence="6 7">Recombination protein O</fullName>
    </alternativeName>
</protein>
<dbReference type="Gene3D" id="2.40.50.140">
    <property type="entry name" value="Nucleic acid-binding proteins"/>
    <property type="match status" value="1"/>
</dbReference>
<comment type="caution">
    <text evidence="9">The sequence shown here is derived from an EMBL/GenBank/DDBJ whole genome shotgun (WGS) entry which is preliminary data.</text>
</comment>
<dbReference type="InterPro" id="IPR037278">
    <property type="entry name" value="ARFGAP/RecO"/>
</dbReference>
<organism evidence="9 10">
    <name type="scientific">Tepidicaulis marinus</name>
    <dbReference type="NCBI Taxonomy" id="1333998"/>
    <lineage>
        <taxon>Bacteria</taxon>
        <taxon>Pseudomonadati</taxon>
        <taxon>Pseudomonadota</taxon>
        <taxon>Alphaproteobacteria</taxon>
        <taxon>Hyphomicrobiales</taxon>
        <taxon>Parvibaculaceae</taxon>
        <taxon>Tepidicaulis</taxon>
    </lineage>
</organism>
<dbReference type="InterPro" id="IPR003717">
    <property type="entry name" value="RecO"/>
</dbReference>
<dbReference type="InterPro" id="IPR012340">
    <property type="entry name" value="NA-bd_OB-fold"/>
</dbReference>
<dbReference type="HAMAP" id="MF_00201">
    <property type="entry name" value="RecO"/>
    <property type="match status" value="1"/>
</dbReference>
<dbReference type="Pfam" id="PF02565">
    <property type="entry name" value="RecO_C"/>
    <property type="match status" value="1"/>
</dbReference>
<keyword evidence="5 7" id="KW-0234">DNA repair</keyword>
<dbReference type="InterPro" id="IPR042242">
    <property type="entry name" value="RecO_C"/>
</dbReference>
<evidence type="ECO:0000313" key="9">
    <source>
        <dbReference type="EMBL" id="GAK44147.1"/>
    </source>
</evidence>
<dbReference type="PANTHER" id="PTHR33991">
    <property type="entry name" value="DNA REPAIR PROTEIN RECO"/>
    <property type="match status" value="1"/>
</dbReference>
<gene>
    <name evidence="7" type="primary">recO</name>
    <name evidence="9" type="ORF">M2A_0646</name>
</gene>
<dbReference type="eggNOG" id="COG1381">
    <property type="taxonomic scope" value="Bacteria"/>
</dbReference>
<keyword evidence="3 7" id="KW-0227">DNA damage</keyword>
<reference evidence="9 10" key="1">
    <citation type="submission" date="2014-07" db="EMBL/GenBank/DDBJ databases">
        <title>Tepidicaulis marinum gen. nov., sp. nov., a novel marine bacterium denitrifying nitrate to nitrous oxide strictly under microaerobic conditions.</title>
        <authorList>
            <person name="Takeuchi M."/>
            <person name="Yamagishi T."/>
            <person name="Kamagata Y."/>
            <person name="Oshima K."/>
            <person name="Hattori M."/>
            <person name="Katayama T."/>
            <person name="Hanada S."/>
            <person name="Tamaki H."/>
            <person name="Marumo K."/>
            <person name="Maeda H."/>
            <person name="Nedachi M."/>
            <person name="Iwasaki W."/>
            <person name="Suwa Y."/>
            <person name="Sakata S."/>
        </authorList>
    </citation>
    <scope>NUCLEOTIDE SEQUENCE [LARGE SCALE GENOMIC DNA]</scope>
    <source>
        <strain evidence="9 10">MA2</strain>
    </source>
</reference>
<evidence type="ECO:0000256" key="3">
    <source>
        <dbReference type="ARBA" id="ARBA00022763"/>
    </source>
</evidence>
<sequence length="255" mass="27571">MEWRDQGIVLSVRPHGETSAILEVLTAEHGRHMGLVRGGASRRMKPVLQPGNSLTLTWRARLQEHLGTFTADLVKSRAGMLMEEPMALSGLLSVCAVAGALPEREAHTPLYEALEILLESMDDADIWPAVLVRWELGLLQELGYGLDLSRCAATGEREDLVFVSPKSGRAVSRGAGLPYKGKLLALPGFLMGAQAGGASMQDVADGLKLTAHFMDRYLFAPQERTLPDARRRLVELFERRQAVAGGGRPGPGGPA</sequence>
<keyword evidence="4 7" id="KW-0233">DNA recombination</keyword>
<dbReference type="STRING" id="1333998.M2A_0646"/>
<accession>A0A081B7X9</accession>
<dbReference type="SUPFAM" id="SSF57863">
    <property type="entry name" value="ArfGap/RecO-like zinc finger"/>
    <property type="match status" value="1"/>
</dbReference>
<dbReference type="AlphaFoldDB" id="A0A081B7X9"/>
<dbReference type="NCBIfam" id="TIGR00613">
    <property type="entry name" value="reco"/>
    <property type="match status" value="1"/>
</dbReference>
<dbReference type="SUPFAM" id="SSF50249">
    <property type="entry name" value="Nucleic acid-binding proteins"/>
    <property type="match status" value="1"/>
</dbReference>
<keyword evidence="10" id="KW-1185">Reference proteome</keyword>
<comment type="function">
    <text evidence="7">Involved in DNA repair and RecF pathway recombination.</text>
</comment>
<dbReference type="EMBL" id="BBIO01000002">
    <property type="protein sequence ID" value="GAK44147.1"/>
    <property type="molecule type" value="Genomic_DNA"/>
</dbReference>
<name>A0A081B7X9_9HYPH</name>
<evidence type="ECO:0000256" key="5">
    <source>
        <dbReference type="ARBA" id="ARBA00023204"/>
    </source>
</evidence>
<dbReference type="GO" id="GO:0043590">
    <property type="term" value="C:bacterial nucleoid"/>
    <property type="evidence" value="ECO:0007669"/>
    <property type="project" value="TreeGrafter"/>
</dbReference>
<evidence type="ECO:0000256" key="6">
    <source>
        <dbReference type="ARBA" id="ARBA00033409"/>
    </source>
</evidence>
<dbReference type="PANTHER" id="PTHR33991:SF1">
    <property type="entry name" value="DNA REPAIR PROTEIN RECO"/>
    <property type="match status" value="1"/>
</dbReference>
<dbReference type="RefSeq" id="WP_045442843.1">
    <property type="nucleotide sequence ID" value="NZ_BBIO01000002.1"/>
</dbReference>
<dbReference type="GO" id="GO:0006302">
    <property type="term" value="P:double-strand break repair"/>
    <property type="evidence" value="ECO:0007669"/>
    <property type="project" value="TreeGrafter"/>
</dbReference>
<evidence type="ECO:0000256" key="4">
    <source>
        <dbReference type="ARBA" id="ARBA00023172"/>
    </source>
</evidence>
<evidence type="ECO:0000256" key="7">
    <source>
        <dbReference type="HAMAP-Rule" id="MF_00201"/>
    </source>
</evidence>
<evidence type="ECO:0000313" key="10">
    <source>
        <dbReference type="Proteomes" id="UP000028702"/>
    </source>
</evidence>
<dbReference type="Gene3D" id="1.20.1440.120">
    <property type="entry name" value="Recombination protein O, C-terminal domain"/>
    <property type="match status" value="1"/>
</dbReference>
<evidence type="ECO:0000256" key="2">
    <source>
        <dbReference type="ARBA" id="ARBA00021310"/>
    </source>
</evidence>